<keyword evidence="1" id="KW-0472">Membrane</keyword>
<evidence type="ECO:0000256" key="1">
    <source>
        <dbReference type="SAM" id="Phobius"/>
    </source>
</evidence>
<dbReference type="RefSeq" id="WP_209139060.1">
    <property type="nucleotide sequence ID" value="NZ_JAGHKO010000001.1"/>
</dbReference>
<accession>A0ABS3YSY3</accession>
<dbReference type="Proteomes" id="UP000677244">
    <property type="component" value="Unassembled WGS sequence"/>
</dbReference>
<keyword evidence="1" id="KW-1133">Transmembrane helix</keyword>
<evidence type="ECO:0000313" key="2">
    <source>
        <dbReference type="EMBL" id="MBO9201029.1"/>
    </source>
</evidence>
<proteinExistence type="predicted"/>
<dbReference type="Gene3D" id="1.10.510.10">
    <property type="entry name" value="Transferase(Phosphotransferase) domain 1"/>
    <property type="match status" value="1"/>
</dbReference>
<reference evidence="2 3" key="1">
    <citation type="submission" date="2021-03" db="EMBL/GenBank/DDBJ databases">
        <title>Assistant Professor.</title>
        <authorList>
            <person name="Huq M.A."/>
        </authorList>
    </citation>
    <scope>NUCLEOTIDE SEQUENCE [LARGE SCALE GENOMIC DNA]</scope>
    <source>
        <strain evidence="2 3">MAH-29</strain>
    </source>
</reference>
<dbReference type="GO" id="GO:0004674">
    <property type="term" value="F:protein serine/threonine kinase activity"/>
    <property type="evidence" value="ECO:0007669"/>
    <property type="project" value="UniProtKB-KW"/>
</dbReference>
<name>A0ABS3YSY3_9BACT</name>
<keyword evidence="2" id="KW-0723">Serine/threonine-protein kinase</keyword>
<comment type="caution">
    <text evidence="2">The sequence shown here is derived from an EMBL/GenBank/DDBJ whole genome shotgun (WGS) entry which is preliminary data.</text>
</comment>
<organism evidence="2 3">
    <name type="scientific">Niastella soli</name>
    <dbReference type="NCBI Taxonomy" id="2821487"/>
    <lineage>
        <taxon>Bacteria</taxon>
        <taxon>Pseudomonadati</taxon>
        <taxon>Bacteroidota</taxon>
        <taxon>Chitinophagia</taxon>
        <taxon>Chitinophagales</taxon>
        <taxon>Chitinophagaceae</taxon>
        <taxon>Niastella</taxon>
    </lineage>
</organism>
<dbReference type="EMBL" id="JAGHKO010000001">
    <property type="protein sequence ID" value="MBO9201029.1"/>
    <property type="molecule type" value="Genomic_DNA"/>
</dbReference>
<feature type="transmembrane region" description="Helical" evidence="1">
    <location>
        <begin position="572"/>
        <end position="590"/>
    </location>
</feature>
<dbReference type="SUPFAM" id="SSF56112">
    <property type="entry name" value="Protein kinase-like (PK-like)"/>
    <property type="match status" value="1"/>
</dbReference>
<keyword evidence="1" id="KW-0812">Transmembrane</keyword>
<sequence>MKVTINGKEFEYTSDFDPVQVHENVSRNWMVSAGDYFKYPVQIGNTNCFVKRFNKKSTEISGYDFLVRVKGQQLRGLPVVYDVVHVKESDKQVIYLFTEYIGGQTLDSLQRKGFSFLPSKLGEDIFHGLKSIHEKGFWFPDFDPKNFIRSEKGDTYVIDLDSTYPISAPPANSMFGSKDFWAPVYEYYRKNGKFSIEEMKKIKGDVLNNVSLAYLLGLYSYYLDDKAEDLTAHSIVSLNDYLLQKHKLFTSTLMYCCSKDGKTGNLQQRPLTADILLNLVKVGLFPDNAIRVITASPGQPVIHSFTANGKTGSALEIKPGEPVMLQWSASNTTSLKLLPGNILLPNNGTLKLLPAEDTLYRLEAGYKYKSETKKIIRSVDVSIYDPFLTRPLIEFSTEGNKTDALFLLNTNYTVRWKVNNAAKVYLDGAEVNNANSRQFTASKNTTHVLKAVNAQNGTTKKAEATVVIRVENKPGIQFNLSTTEIRSGQPVTLTWNVTHGKNISILQDGKTISSGCSQTGSLKLQPDVNIHESLPKRIKYAIVAHSNSGLFSTRTEPELVLTVMKKAPSYKWVVWIFLLLIALLAVYLIAKANSNNEGAYEYEEKSDTTAVAPYYTDSAVDIPAETNGSPIYMDSTIKK</sequence>
<gene>
    <name evidence="2" type="ORF">J7I42_12185</name>
</gene>
<protein>
    <submittedName>
        <fullName evidence="2">Serine/threonine protein kinase</fullName>
    </submittedName>
</protein>
<keyword evidence="2" id="KW-0808">Transferase</keyword>
<keyword evidence="3" id="KW-1185">Reference proteome</keyword>
<dbReference type="InterPro" id="IPR011009">
    <property type="entry name" value="Kinase-like_dom_sf"/>
</dbReference>
<keyword evidence="2" id="KW-0418">Kinase</keyword>
<evidence type="ECO:0000313" key="3">
    <source>
        <dbReference type="Proteomes" id="UP000677244"/>
    </source>
</evidence>